<dbReference type="GO" id="GO:0005634">
    <property type="term" value="C:nucleus"/>
    <property type="evidence" value="ECO:0007669"/>
    <property type="project" value="TreeGrafter"/>
</dbReference>
<dbReference type="Proteomes" id="UP000077315">
    <property type="component" value="Unassembled WGS sequence"/>
</dbReference>
<dbReference type="InterPro" id="IPR003034">
    <property type="entry name" value="SAP_dom"/>
</dbReference>
<sequence>MADKYKNLKVKELQELLQKQGIPHTGKKEELIERLMKHDERKTYEIESLEAEFGSIEDFDESKLNFDDLHDVDLKSFSTTDAKQLTAVEDESKAQAEKTEISVTETTTDASSTQNSVKISQIQETVEVVKPGSHFKFTPISFEKPGATTATATNATAAAASVAESAQTTPKPAVPSPTTIKAAPAPAPTLSEVEKKILAEAEKKAERAKRFGVQLDEKAKKELRAARFGIPVAVAKTAASPSKSTPKVQTPKVQTGKTVAPKGIDPETLKKRAERFGLPQKGGKIEKNGKSTVLDPVEEEKKRKRAERFGSDQSKKQKN</sequence>
<dbReference type="Gene3D" id="1.10.720.30">
    <property type="entry name" value="SAP domain"/>
    <property type="match status" value="1"/>
</dbReference>
<name>A0A162X6K7_PHYB8</name>
<dbReference type="STRING" id="763407.A0A162X6K7"/>
<protein>
    <recommendedName>
        <fullName evidence="4">SAP domain-containing protein</fullName>
    </recommendedName>
</protein>
<feature type="compositionally biased region" description="Basic and acidic residues" evidence="3">
    <location>
        <begin position="307"/>
        <end position="319"/>
    </location>
</feature>
<gene>
    <name evidence="5" type="ORF">PHYBLDRAFT_187204</name>
</gene>
<evidence type="ECO:0000313" key="5">
    <source>
        <dbReference type="EMBL" id="OAD72845.1"/>
    </source>
</evidence>
<dbReference type="FunCoup" id="A0A162X6K7">
    <property type="interactions" value="759"/>
</dbReference>
<dbReference type="PROSITE" id="PS50800">
    <property type="entry name" value="SAP"/>
    <property type="match status" value="1"/>
</dbReference>
<dbReference type="GO" id="GO:0016973">
    <property type="term" value="P:poly(A)+ mRNA export from nucleus"/>
    <property type="evidence" value="ECO:0007669"/>
    <property type="project" value="TreeGrafter"/>
</dbReference>
<comment type="similarity">
    <text evidence="2">Belongs to the SAP domain-containing ribonucleoprotein family.</text>
</comment>
<dbReference type="GeneID" id="29000253"/>
<evidence type="ECO:0000256" key="1">
    <source>
        <dbReference type="ARBA" id="ARBA00022553"/>
    </source>
</evidence>
<organism evidence="5 6">
    <name type="scientific">Phycomyces blakesleeanus (strain ATCC 8743b / DSM 1359 / FGSC 10004 / NBRC 33097 / NRRL 1555)</name>
    <dbReference type="NCBI Taxonomy" id="763407"/>
    <lineage>
        <taxon>Eukaryota</taxon>
        <taxon>Fungi</taxon>
        <taxon>Fungi incertae sedis</taxon>
        <taxon>Mucoromycota</taxon>
        <taxon>Mucoromycotina</taxon>
        <taxon>Mucoromycetes</taxon>
        <taxon>Mucorales</taxon>
        <taxon>Phycomycetaceae</taxon>
        <taxon>Phycomyces</taxon>
    </lineage>
</organism>
<feature type="region of interest" description="Disordered" evidence="3">
    <location>
        <begin position="87"/>
        <end position="116"/>
    </location>
</feature>
<feature type="compositionally biased region" description="Basic and acidic residues" evidence="3">
    <location>
        <begin position="264"/>
        <end position="275"/>
    </location>
</feature>
<dbReference type="SUPFAM" id="SSF68906">
    <property type="entry name" value="SAP domain"/>
    <property type="match status" value="1"/>
</dbReference>
<feature type="compositionally biased region" description="Polar residues" evidence="3">
    <location>
        <begin position="239"/>
        <end position="257"/>
    </location>
</feature>
<dbReference type="SMART" id="SM00513">
    <property type="entry name" value="SAP"/>
    <property type="match status" value="1"/>
</dbReference>
<evidence type="ECO:0000313" key="6">
    <source>
        <dbReference type="Proteomes" id="UP000077315"/>
    </source>
</evidence>
<dbReference type="PANTHER" id="PTHR46551:SF1">
    <property type="entry name" value="SAP DOMAIN-CONTAINING RIBONUCLEOPROTEIN"/>
    <property type="match status" value="1"/>
</dbReference>
<dbReference type="AlphaFoldDB" id="A0A162X6K7"/>
<feature type="compositionally biased region" description="Basic and acidic residues" evidence="3">
    <location>
        <begin position="90"/>
        <end position="100"/>
    </location>
</feature>
<dbReference type="EMBL" id="KV440982">
    <property type="protein sequence ID" value="OAD72845.1"/>
    <property type="molecule type" value="Genomic_DNA"/>
</dbReference>
<dbReference type="PANTHER" id="PTHR46551">
    <property type="entry name" value="SAP DOMAIN-CONTAINING RIBONUCLEOPROTEIN"/>
    <property type="match status" value="1"/>
</dbReference>
<dbReference type="OrthoDB" id="445357at2759"/>
<dbReference type="InterPro" id="IPR052240">
    <property type="entry name" value="SAP_domain_ribonucleoprotein"/>
</dbReference>
<feature type="region of interest" description="Disordered" evidence="3">
    <location>
        <begin position="161"/>
        <end position="189"/>
    </location>
</feature>
<reference evidence="6" key="1">
    <citation type="submission" date="2015-06" db="EMBL/GenBank/DDBJ databases">
        <title>Expansion of signal transduction pathways in fungi by whole-genome duplication.</title>
        <authorList>
            <consortium name="DOE Joint Genome Institute"/>
            <person name="Corrochano L.M."/>
            <person name="Kuo A."/>
            <person name="Marcet-Houben M."/>
            <person name="Polaino S."/>
            <person name="Salamov A."/>
            <person name="Villalobos J.M."/>
            <person name="Alvarez M.I."/>
            <person name="Avalos J."/>
            <person name="Benito E.P."/>
            <person name="Benoit I."/>
            <person name="Burger G."/>
            <person name="Camino L.P."/>
            <person name="Canovas D."/>
            <person name="Cerda-Olmedo E."/>
            <person name="Cheng J.-F."/>
            <person name="Dominguez A."/>
            <person name="Elias M."/>
            <person name="Eslava A.P."/>
            <person name="Glaser F."/>
            <person name="Grimwood J."/>
            <person name="Gutierrez G."/>
            <person name="Heitman J."/>
            <person name="Henrissat B."/>
            <person name="Iturriaga E.A."/>
            <person name="Lang B.F."/>
            <person name="Lavin J.L."/>
            <person name="Lee S."/>
            <person name="Li W."/>
            <person name="Lindquist E."/>
            <person name="Lopez-Garcia S."/>
            <person name="Luque E.M."/>
            <person name="Marcos A.T."/>
            <person name="Martin J."/>
            <person name="McCluskey K."/>
            <person name="Medina H.R."/>
            <person name="Miralles-Duran A."/>
            <person name="Miyazaki A."/>
            <person name="Munoz-Torres E."/>
            <person name="Oguiza J.A."/>
            <person name="Ohm R."/>
            <person name="Olmedo M."/>
            <person name="Orejas M."/>
            <person name="Ortiz-Castellanos L."/>
            <person name="Pisabarro A.G."/>
            <person name="Rodriguez-Romero J."/>
            <person name="Ruiz-Herrera J."/>
            <person name="Ruiz-Vazquez R."/>
            <person name="Sanz C."/>
            <person name="Schackwitz W."/>
            <person name="Schmutz J."/>
            <person name="Shahriari M."/>
            <person name="Shelest E."/>
            <person name="Silva-Franco F."/>
            <person name="Soanes D."/>
            <person name="Syed K."/>
            <person name="Tagua V.G."/>
            <person name="Talbot N.J."/>
            <person name="Thon M."/>
            <person name="De vries R.P."/>
            <person name="Wiebenga A."/>
            <person name="Yadav J.S."/>
            <person name="Braun E.L."/>
            <person name="Baker S."/>
            <person name="Garre V."/>
            <person name="Horwitz B."/>
            <person name="Torres-Martinez S."/>
            <person name="Idnurm A."/>
            <person name="Herrera-Estrella A."/>
            <person name="Gabaldon T."/>
            <person name="Grigoriev I.V."/>
        </authorList>
    </citation>
    <scope>NUCLEOTIDE SEQUENCE [LARGE SCALE GENOMIC DNA]</scope>
    <source>
        <strain evidence="6">NRRL 1555(-)</strain>
    </source>
</reference>
<dbReference type="InParanoid" id="A0A162X6K7"/>
<keyword evidence="1" id="KW-0597">Phosphoprotein</keyword>
<dbReference type="RefSeq" id="XP_018290885.1">
    <property type="nucleotide sequence ID" value="XM_018439347.1"/>
</dbReference>
<accession>A0A162X6K7</accession>
<evidence type="ECO:0000256" key="2">
    <source>
        <dbReference type="ARBA" id="ARBA00046328"/>
    </source>
</evidence>
<evidence type="ECO:0000256" key="3">
    <source>
        <dbReference type="SAM" id="MobiDB-lite"/>
    </source>
</evidence>
<dbReference type="InterPro" id="IPR036361">
    <property type="entry name" value="SAP_dom_sf"/>
</dbReference>
<feature type="domain" description="SAP" evidence="4">
    <location>
        <begin position="5"/>
        <end position="39"/>
    </location>
</feature>
<feature type="compositionally biased region" description="Polar residues" evidence="3">
    <location>
        <begin position="101"/>
        <end position="116"/>
    </location>
</feature>
<dbReference type="Pfam" id="PF02037">
    <property type="entry name" value="SAP"/>
    <property type="match status" value="1"/>
</dbReference>
<feature type="region of interest" description="Disordered" evidence="3">
    <location>
        <begin position="236"/>
        <end position="319"/>
    </location>
</feature>
<keyword evidence="6" id="KW-1185">Reference proteome</keyword>
<proteinExistence type="inferred from homology"/>
<dbReference type="VEuPathDB" id="FungiDB:PHYBLDRAFT_187204"/>
<evidence type="ECO:0000259" key="4">
    <source>
        <dbReference type="PROSITE" id="PS50800"/>
    </source>
</evidence>